<gene>
    <name evidence="1" type="ORF">IDSA_05455</name>
</gene>
<evidence type="ECO:0000313" key="2">
    <source>
        <dbReference type="Proteomes" id="UP000054363"/>
    </source>
</evidence>
<evidence type="ECO:0008006" key="3">
    <source>
        <dbReference type="Google" id="ProtNLM"/>
    </source>
</evidence>
<dbReference type="EMBL" id="JPER01000001">
    <property type="protein sequence ID" value="KFZ32116.1"/>
    <property type="molecule type" value="Genomic_DNA"/>
</dbReference>
<comment type="caution">
    <text evidence="1">The sequence shown here is derived from an EMBL/GenBank/DDBJ whole genome shotgun (WGS) entry which is preliminary data.</text>
</comment>
<organism evidence="1 2">
    <name type="scientific">Pseudidiomarina salinarum</name>
    <dbReference type="NCBI Taxonomy" id="435908"/>
    <lineage>
        <taxon>Bacteria</taxon>
        <taxon>Pseudomonadati</taxon>
        <taxon>Pseudomonadota</taxon>
        <taxon>Gammaproteobacteria</taxon>
        <taxon>Alteromonadales</taxon>
        <taxon>Idiomarinaceae</taxon>
        <taxon>Pseudidiomarina</taxon>
    </lineage>
</organism>
<accession>A0A094JHU3</accession>
<dbReference type="InterPro" id="IPR029068">
    <property type="entry name" value="Glyas_Bleomycin-R_OHBP_Dase"/>
</dbReference>
<dbReference type="OrthoDB" id="9794917at2"/>
<dbReference type="Gene3D" id="3.10.180.10">
    <property type="entry name" value="2,3-Dihydroxybiphenyl 1,2-Dioxygenase, domain 1"/>
    <property type="match status" value="1"/>
</dbReference>
<protein>
    <recommendedName>
        <fullName evidence="3">VOC domain-containing protein</fullName>
    </recommendedName>
</protein>
<dbReference type="STRING" id="435908.IDSA_05455"/>
<dbReference type="Proteomes" id="UP000054363">
    <property type="component" value="Unassembled WGS sequence"/>
</dbReference>
<reference evidence="1 2" key="1">
    <citation type="submission" date="2014-06" db="EMBL/GenBank/DDBJ databases">
        <title>The draft genome sequence of Idiomarina salinarum ISL-52.</title>
        <authorList>
            <person name="Du J."/>
            <person name="Shao Z."/>
        </authorList>
    </citation>
    <scope>NUCLEOTIDE SEQUENCE [LARGE SCALE GENOMIC DNA]</scope>
    <source>
        <strain evidence="1 2">ISL-52</strain>
    </source>
</reference>
<dbReference type="AlphaFoldDB" id="A0A094JHU3"/>
<sequence>MNTATQTINTNQKLNLVVSDIGRSLDYYHGKLGFEVLAQSRDCAQLRISSGYVLNLCLQGVSADASGFRARCIRFSQQGMNKLLRYPQILVRPFMAQRSRNGSQLPVQLQDPDGNRLGVCVEAPETSAKPTAKQAGSNGFRSGLVRIFSDLAAFHGYRR</sequence>
<keyword evidence="2" id="KW-1185">Reference proteome</keyword>
<evidence type="ECO:0000313" key="1">
    <source>
        <dbReference type="EMBL" id="KFZ32116.1"/>
    </source>
</evidence>
<proteinExistence type="predicted"/>
<name>A0A094JHU3_9GAMM</name>
<dbReference type="RefSeq" id="WP_034774831.1">
    <property type="nucleotide sequence ID" value="NZ_JPER01000001.1"/>
</dbReference>
<dbReference type="SUPFAM" id="SSF54593">
    <property type="entry name" value="Glyoxalase/Bleomycin resistance protein/Dihydroxybiphenyl dioxygenase"/>
    <property type="match status" value="1"/>
</dbReference>